<dbReference type="EMBL" id="VOAJ01005690">
    <property type="protein sequence ID" value="KAF0873906.1"/>
    <property type="molecule type" value="Genomic_DNA"/>
</dbReference>
<evidence type="ECO:0000313" key="2">
    <source>
        <dbReference type="Proteomes" id="UP000475037"/>
    </source>
</evidence>
<protein>
    <submittedName>
        <fullName evidence="1">LORF2 protein</fullName>
    </submittedName>
</protein>
<feature type="non-terminal residue" evidence="1">
    <location>
        <position position="1"/>
    </location>
</feature>
<feature type="non-terminal residue" evidence="1">
    <location>
        <position position="64"/>
    </location>
</feature>
<dbReference type="AlphaFoldDB" id="A0A6G1ADS7"/>
<keyword evidence="2" id="KW-1185">Reference proteome</keyword>
<accession>A0A6G1ADS7</accession>
<dbReference type="Proteomes" id="UP000475037">
    <property type="component" value="Unassembled WGS sequence"/>
</dbReference>
<evidence type="ECO:0000313" key="1">
    <source>
        <dbReference type="EMBL" id="KAF0873906.1"/>
    </source>
</evidence>
<sequence>VKRCSTSLIIREMQIQITRYYFTPTGMSIIKKLGAPRWHKCGEIRTLIYSWWECKMGQLFWKTV</sequence>
<name>A0A6G1ADS7_CROCR</name>
<proteinExistence type="predicted"/>
<gene>
    <name evidence="1" type="ORF">FOF47_R07464</name>
</gene>
<reference evidence="1 2" key="1">
    <citation type="submission" date="2019-11" db="EMBL/GenBank/DDBJ databases">
        <authorList>
            <person name="Yang C."/>
            <person name="Li F."/>
        </authorList>
    </citation>
    <scope>NUCLEOTIDE SEQUENCE [LARGE SCALE GENOMIC DNA]</scope>
    <source>
        <strain evidence="1">KB4526</strain>
        <tissue evidence="1">Muscle</tissue>
    </source>
</reference>
<comment type="caution">
    <text evidence="1">The sequence shown here is derived from an EMBL/GenBank/DDBJ whole genome shotgun (WGS) entry which is preliminary data.</text>
</comment>
<organism evidence="1 2">
    <name type="scientific">Crocuta crocuta</name>
    <name type="common">Spotted hyena</name>
    <dbReference type="NCBI Taxonomy" id="9678"/>
    <lineage>
        <taxon>Eukaryota</taxon>
        <taxon>Metazoa</taxon>
        <taxon>Chordata</taxon>
        <taxon>Craniata</taxon>
        <taxon>Vertebrata</taxon>
        <taxon>Euteleostomi</taxon>
        <taxon>Mammalia</taxon>
        <taxon>Eutheria</taxon>
        <taxon>Laurasiatheria</taxon>
        <taxon>Carnivora</taxon>
        <taxon>Feliformia</taxon>
        <taxon>Hyaenidae</taxon>
        <taxon>Crocuta</taxon>
    </lineage>
</organism>